<gene>
    <name evidence="2" type="ordered locus">Halhy_2499</name>
</gene>
<keyword evidence="3" id="KW-1185">Reference proteome</keyword>
<dbReference type="Pfam" id="PF00583">
    <property type="entry name" value="Acetyltransf_1"/>
    <property type="match status" value="1"/>
</dbReference>
<dbReference type="RefSeq" id="WP_013764921.1">
    <property type="nucleotide sequence ID" value="NC_015510.1"/>
</dbReference>
<dbReference type="AlphaFoldDB" id="F4KXK1"/>
<reference evidence="2 3" key="1">
    <citation type="journal article" date="2011" name="Stand. Genomic Sci.">
        <title>Complete genome sequence of Haliscomenobacter hydrossis type strain (O).</title>
        <authorList>
            <consortium name="US DOE Joint Genome Institute (JGI-PGF)"/>
            <person name="Daligault H."/>
            <person name="Lapidus A."/>
            <person name="Zeytun A."/>
            <person name="Nolan M."/>
            <person name="Lucas S."/>
            <person name="Del Rio T.G."/>
            <person name="Tice H."/>
            <person name="Cheng J.F."/>
            <person name="Tapia R."/>
            <person name="Han C."/>
            <person name="Goodwin L."/>
            <person name="Pitluck S."/>
            <person name="Liolios K."/>
            <person name="Pagani I."/>
            <person name="Ivanova N."/>
            <person name="Huntemann M."/>
            <person name="Mavromatis K."/>
            <person name="Mikhailova N."/>
            <person name="Pati A."/>
            <person name="Chen A."/>
            <person name="Palaniappan K."/>
            <person name="Land M."/>
            <person name="Hauser L."/>
            <person name="Brambilla E.M."/>
            <person name="Rohde M."/>
            <person name="Verbarg S."/>
            <person name="Goker M."/>
            <person name="Bristow J."/>
            <person name="Eisen J.A."/>
            <person name="Markowitz V."/>
            <person name="Hugenholtz P."/>
            <person name="Kyrpides N.C."/>
            <person name="Klenk H.P."/>
            <person name="Woyke T."/>
        </authorList>
    </citation>
    <scope>NUCLEOTIDE SEQUENCE [LARGE SCALE GENOMIC DNA]</scope>
    <source>
        <strain evidence="3">ATCC 27775 / DSM 1100 / LMG 10767 / O</strain>
    </source>
</reference>
<dbReference type="Proteomes" id="UP000008461">
    <property type="component" value="Chromosome"/>
</dbReference>
<proteinExistence type="predicted"/>
<protein>
    <submittedName>
        <fullName evidence="2">GCN5-related N-acetyltransferase</fullName>
    </submittedName>
</protein>
<organism evidence="2 3">
    <name type="scientific">Haliscomenobacter hydrossis (strain ATCC 27775 / DSM 1100 / LMG 10767 / O)</name>
    <dbReference type="NCBI Taxonomy" id="760192"/>
    <lineage>
        <taxon>Bacteria</taxon>
        <taxon>Pseudomonadati</taxon>
        <taxon>Bacteroidota</taxon>
        <taxon>Saprospiria</taxon>
        <taxon>Saprospirales</taxon>
        <taxon>Haliscomenobacteraceae</taxon>
        <taxon>Haliscomenobacter</taxon>
    </lineage>
</organism>
<dbReference type="CDD" id="cd04301">
    <property type="entry name" value="NAT_SF"/>
    <property type="match status" value="1"/>
</dbReference>
<evidence type="ECO:0000313" key="3">
    <source>
        <dbReference type="Proteomes" id="UP000008461"/>
    </source>
</evidence>
<dbReference type="GO" id="GO:0016747">
    <property type="term" value="F:acyltransferase activity, transferring groups other than amino-acyl groups"/>
    <property type="evidence" value="ECO:0007669"/>
    <property type="project" value="InterPro"/>
</dbReference>
<evidence type="ECO:0000259" key="1">
    <source>
        <dbReference type="PROSITE" id="PS51186"/>
    </source>
</evidence>
<dbReference type="HOGENOM" id="CLU_127573_0_0_10"/>
<dbReference type="Gene3D" id="3.40.630.30">
    <property type="match status" value="1"/>
</dbReference>
<dbReference type="EMBL" id="CP002691">
    <property type="protein sequence ID" value="AEE50372.1"/>
    <property type="molecule type" value="Genomic_DNA"/>
</dbReference>
<sequence length="146" mass="16589">MQNIYLIREGTIAEVVGLSLLIPEFSAPYQEDEYTLRLQGVPSLILVAEHADRVVGFKVGYAKRAEIFYSWMGAVLPEYRQAGVAKALAQAQENWAKLHGFQFIQCKTRNRLKAMLHFALGNGFDIIGVEKREVVGEYRILLQKFL</sequence>
<feature type="domain" description="N-acetyltransferase" evidence="1">
    <location>
        <begin position="5"/>
        <end position="146"/>
    </location>
</feature>
<reference key="2">
    <citation type="submission" date="2011-04" db="EMBL/GenBank/DDBJ databases">
        <title>Complete sequence of chromosome of Haliscomenobacter hydrossis DSM 1100.</title>
        <authorList>
            <consortium name="US DOE Joint Genome Institute (JGI-PGF)"/>
            <person name="Lucas S."/>
            <person name="Han J."/>
            <person name="Lapidus A."/>
            <person name="Bruce D."/>
            <person name="Goodwin L."/>
            <person name="Pitluck S."/>
            <person name="Peters L."/>
            <person name="Kyrpides N."/>
            <person name="Mavromatis K."/>
            <person name="Ivanova N."/>
            <person name="Ovchinnikova G."/>
            <person name="Pagani I."/>
            <person name="Daligault H."/>
            <person name="Detter J.C."/>
            <person name="Han C."/>
            <person name="Land M."/>
            <person name="Hauser L."/>
            <person name="Markowitz V."/>
            <person name="Cheng J.-F."/>
            <person name="Hugenholtz P."/>
            <person name="Woyke T."/>
            <person name="Wu D."/>
            <person name="Verbarg S."/>
            <person name="Frueling A."/>
            <person name="Brambilla E."/>
            <person name="Klenk H.-P."/>
            <person name="Eisen J.A."/>
        </authorList>
    </citation>
    <scope>NUCLEOTIDE SEQUENCE</scope>
    <source>
        <strain>DSM 1100</strain>
    </source>
</reference>
<dbReference type="PROSITE" id="PS51186">
    <property type="entry name" value="GNAT"/>
    <property type="match status" value="1"/>
</dbReference>
<accession>F4KXK1</accession>
<dbReference type="OrthoDB" id="9812289at2"/>
<dbReference type="STRING" id="760192.Halhy_2499"/>
<dbReference type="eggNOG" id="COG0456">
    <property type="taxonomic scope" value="Bacteria"/>
</dbReference>
<name>F4KXK1_HALH1</name>
<evidence type="ECO:0000313" key="2">
    <source>
        <dbReference type="EMBL" id="AEE50372.1"/>
    </source>
</evidence>
<dbReference type="InterPro" id="IPR000182">
    <property type="entry name" value="GNAT_dom"/>
</dbReference>
<dbReference type="KEGG" id="hhy:Halhy_2499"/>
<dbReference type="SUPFAM" id="SSF55729">
    <property type="entry name" value="Acyl-CoA N-acyltransferases (Nat)"/>
    <property type="match status" value="1"/>
</dbReference>
<dbReference type="InterPro" id="IPR016181">
    <property type="entry name" value="Acyl_CoA_acyltransferase"/>
</dbReference>